<dbReference type="Proteomes" id="UP000016703">
    <property type="component" value="Chromosome"/>
</dbReference>
<accession>A0A3Q0NCE5</accession>
<proteinExistence type="predicted"/>
<dbReference type="AlphaFoldDB" id="A0A3Q0NCE5"/>
<sequence>MDKSATLSKNEVEFRWISMIWDVLKMLELSFETLFFELYFNWK</sequence>
<dbReference type="KEGG" id="lmod:LMON_0736"/>
<evidence type="ECO:0000313" key="2">
    <source>
        <dbReference type="Proteomes" id="UP000016703"/>
    </source>
</evidence>
<name>A0A3Q0NCE5_LISMG</name>
<evidence type="ECO:0000313" key="1">
    <source>
        <dbReference type="EMBL" id="CDG44598.1"/>
    </source>
</evidence>
<organism evidence="1 2">
    <name type="scientific">Listeria monocytogenes serotype 1/2a (strain EGD / Mackaness)</name>
    <dbReference type="NCBI Taxonomy" id="1334565"/>
    <lineage>
        <taxon>Bacteria</taxon>
        <taxon>Bacillati</taxon>
        <taxon>Bacillota</taxon>
        <taxon>Bacilli</taxon>
        <taxon>Bacillales</taxon>
        <taxon>Listeriaceae</taxon>
        <taxon>Listeria</taxon>
    </lineage>
</organism>
<dbReference type="EMBL" id="HG421741">
    <property type="protein sequence ID" value="CDG44598.1"/>
    <property type="molecule type" value="Genomic_DNA"/>
</dbReference>
<gene>
    <name evidence="1" type="ORF">LMON_0736</name>
</gene>
<protein>
    <submittedName>
        <fullName evidence="1">Uncharacterized protein</fullName>
    </submittedName>
</protein>
<reference evidence="1 2" key="1">
    <citation type="journal article" date="2014" name="MBio">
        <title>Comparison of widely used Listeria monocytogenes strains EGD, 10403S, and EGD-e highlights genomic variations underlying differences in pathogenicity.</title>
        <authorList>
            <person name="Becavin C."/>
            <person name="Bouchier C."/>
            <person name="Lechat P."/>
            <person name="Archambaud C."/>
            <person name="Creno S."/>
            <person name="Gouin E."/>
            <person name="Wu Z."/>
            <person name="Kuhbacher A."/>
            <person name="Brisse S."/>
            <person name="Pucciarelli M.G."/>
            <person name="Garcia-del Portillo F."/>
            <person name="Hain T."/>
            <person name="Portnoy D.A."/>
            <person name="Chakraborty T."/>
            <person name="Lecuit M."/>
            <person name="Pizarro-Cerda J."/>
            <person name="Moszer I."/>
            <person name="Bierne H."/>
            <person name="Cossart P."/>
        </authorList>
    </citation>
    <scope>NUCLEOTIDE SEQUENCE [LARGE SCALE GENOMIC DNA]</scope>
    <source>
        <strain evidence="2">EGD / Mackaness</strain>
    </source>
</reference>